<dbReference type="AlphaFoldDB" id="A0A6P1CM46"/>
<comment type="caution">
    <text evidence="1">The sequence shown here is derived from an EMBL/GenBank/DDBJ whole genome shotgun (WGS) entry which is preliminary data.</text>
</comment>
<accession>A0A6P1CM46</accession>
<protein>
    <submittedName>
        <fullName evidence="1">Uncharacterized protein</fullName>
    </submittedName>
</protein>
<evidence type="ECO:0000313" key="2">
    <source>
        <dbReference type="Proteomes" id="UP000471166"/>
    </source>
</evidence>
<sequence length="112" mass="12062">MNAVGSNPSSRHRLGVAVDVIHARKFATGAFIVGLTAAHSQITVEFAQPIEDETGSYFCAIRVHGLNKLRPVTAIYGVDETHARDEALKWADRVFTEMGGVTRNGSPDLGLV</sequence>
<gene>
    <name evidence="1" type="ORF">GV791_10320</name>
</gene>
<dbReference type="EMBL" id="JAAGVB010000013">
    <property type="protein sequence ID" value="NEW32947.1"/>
    <property type="molecule type" value="Genomic_DNA"/>
</dbReference>
<evidence type="ECO:0000313" key="1">
    <source>
        <dbReference type="EMBL" id="NEW32947.1"/>
    </source>
</evidence>
<name>A0A6P1CM46_9NOCA</name>
<proteinExistence type="predicted"/>
<dbReference type="RefSeq" id="WP_163843978.1">
    <property type="nucleotide sequence ID" value="NZ_JAAGVB010000013.1"/>
</dbReference>
<dbReference type="Proteomes" id="UP000471166">
    <property type="component" value="Unassembled WGS sequence"/>
</dbReference>
<reference evidence="1 2" key="1">
    <citation type="submission" date="2020-01" db="EMBL/GenBank/DDBJ databases">
        <title>Genetics and antimicrobial susceptibilities of Nocardia species isolated from the soil; a comparison with species isolated from humans.</title>
        <authorList>
            <person name="Carrasco G."/>
            <person name="Monzon S."/>
            <person name="Sansegundo M."/>
            <person name="Garcia E."/>
            <person name="Garrido N."/>
            <person name="Medina M.J."/>
            <person name="Villalon P."/>
            <person name="Ramirez-Arocha A.C."/>
            <person name="Jimenez P."/>
            <person name="Cuesta I."/>
            <person name="Valdezate S."/>
        </authorList>
    </citation>
    <scope>NUCLEOTIDE SEQUENCE [LARGE SCALE GENOMIC DNA]</scope>
    <source>
        <strain evidence="1 2">CNM20110626</strain>
    </source>
</reference>
<organism evidence="1 2">
    <name type="scientific">Nocardia cyriacigeorgica</name>
    <dbReference type="NCBI Taxonomy" id="135487"/>
    <lineage>
        <taxon>Bacteria</taxon>
        <taxon>Bacillati</taxon>
        <taxon>Actinomycetota</taxon>
        <taxon>Actinomycetes</taxon>
        <taxon>Mycobacteriales</taxon>
        <taxon>Nocardiaceae</taxon>
        <taxon>Nocardia</taxon>
    </lineage>
</organism>